<dbReference type="AlphaFoldDB" id="A0A8J5XNB1"/>
<dbReference type="OMA" id="MSALKYY"/>
<protein>
    <submittedName>
        <fullName evidence="1">Uncharacterized protein</fullName>
    </submittedName>
</protein>
<evidence type="ECO:0000313" key="1">
    <source>
        <dbReference type="EMBL" id="KAG8466769.1"/>
    </source>
</evidence>
<sequence>MSQQDVFQNLKVPDGQDRRELYKSQYRAIYTYKMSAQELDAAFREVLGNEWTIKSDERVKYVGKLEVEQDNTTLKVTMEDYPEAGMSALKYYTVQTFTK</sequence>
<organism evidence="1 2">
    <name type="scientific">Diacronema lutheri</name>
    <name type="common">Unicellular marine alga</name>
    <name type="synonym">Monochrysis lutheri</name>
    <dbReference type="NCBI Taxonomy" id="2081491"/>
    <lineage>
        <taxon>Eukaryota</taxon>
        <taxon>Haptista</taxon>
        <taxon>Haptophyta</taxon>
        <taxon>Pavlovophyceae</taxon>
        <taxon>Pavlovales</taxon>
        <taxon>Pavlovaceae</taxon>
        <taxon>Diacronema</taxon>
    </lineage>
</organism>
<evidence type="ECO:0000313" key="2">
    <source>
        <dbReference type="Proteomes" id="UP000751190"/>
    </source>
</evidence>
<accession>A0A8J5XNB1</accession>
<name>A0A8J5XNB1_DIALT</name>
<gene>
    <name evidence="1" type="ORF">KFE25_008148</name>
</gene>
<proteinExistence type="predicted"/>
<keyword evidence="2" id="KW-1185">Reference proteome</keyword>
<comment type="caution">
    <text evidence="1">The sequence shown here is derived from an EMBL/GenBank/DDBJ whole genome shotgun (WGS) entry which is preliminary data.</text>
</comment>
<dbReference type="EMBL" id="JAGTXO010000007">
    <property type="protein sequence ID" value="KAG8466769.1"/>
    <property type="molecule type" value="Genomic_DNA"/>
</dbReference>
<dbReference type="OrthoDB" id="10258461at2759"/>
<reference evidence="1" key="1">
    <citation type="submission" date="2021-05" db="EMBL/GenBank/DDBJ databases">
        <title>The genome of the haptophyte Pavlova lutheri (Diacronema luteri, Pavlovales) - a model for lipid biosynthesis in eukaryotic algae.</title>
        <authorList>
            <person name="Hulatt C.J."/>
            <person name="Posewitz M.C."/>
        </authorList>
    </citation>
    <scope>NUCLEOTIDE SEQUENCE</scope>
    <source>
        <strain evidence="1">NIVA-4/92</strain>
    </source>
</reference>
<dbReference type="Proteomes" id="UP000751190">
    <property type="component" value="Unassembled WGS sequence"/>
</dbReference>